<keyword evidence="2" id="KW-1185">Reference proteome</keyword>
<organism evidence="1 2">
    <name type="scientific">Batillaria attramentaria</name>
    <dbReference type="NCBI Taxonomy" id="370345"/>
    <lineage>
        <taxon>Eukaryota</taxon>
        <taxon>Metazoa</taxon>
        <taxon>Spiralia</taxon>
        <taxon>Lophotrochozoa</taxon>
        <taxon>Mollusca</taxon>
        <taxon>Gastropoda</taxon>
        <taxon>Caenogastropoda</taxon>
        <taxon>Sorbeoconcha</taxon>
        <taxon>Cerithioidea</taxon>
        <taxon>Batillariidae</taxon>
        <taxon>Batillaria</taxon>
    </lineage>
</organism>
<sequence length="95" mass="10530">MGWIIPVSRASNLTPWCSFNPSWLPQPCYIIHLSSIDPQPHVPRGTRDDLNLVQGLAFHTNCRLALSAALAQCMSEKKTTYVVPHWIDACGSQGL</sequence>
<name>A0ABD0LFB4_9CAEN</name>
<protein>
    <recommendedName>
        <fullName evidence="3">BRCT domain-containing protein</fullName>
    </recommendedName>
</protein>
<accession>A0ABD0LFB4</accession>
<proteinExistence type="predicted"/>
<dbReference type="Proteomes" id="UP001519460">
    <property type="component" value="Unassembled WGS sequence"/>
</dbReference>
<comment type="caution">
    <text evidence="1">The sequence shown here is derived from an EMBL/GenBank/DDBJ whole genome shotgun (WGS) entry which is preliminary data.</text>
</comment>
<dbReference type="AlphaFoldDB" id="A0ABD0LFB4"/>
<reference evidence="1 2" key="1">
    <citation type="journal article" date="2023" name="Sci. Data">
        <title>Genome assembly of the Korean intertidal mud-creeper Batillaria attramentaria.</title>
        <authorList>
            <person name="Patra A.K."/>
            <person name="Ho P.T."/>
            <person name="Jun S."/>
            <person name="Lee S.J."/>
            <person name="Kim Y."/>
            <person name="Won Y.J."/>
        </authorList>
    </citation>
    <scope>NUCLEOTIDE SEQUENCE [LARGE SCALE GENOMIC DNA]</scope>
    <source>
        <strain evidence="1">Wonlab-2016</strain>
    </source>
</reference>
<dbReference type="EMBL" id="JACVVK020000054">
    <property type="protein sequence ID" value="KAK7497881.1"/>
    <property type="molecule type" value="Genomic_DNA"/>
</dbReference>
<gene>
    <name evidence="1" type="ORF">BaRGS_00010752</name>
</gene>
<evidence type="ECO:0008006" key="3">
    <source>
        <dbReference type="Google" id="ProtNLM"/>
    </source>
</evidence>
<evidence type="ECO:0000313" key="2">
    <source>
        <dbReference type="Proteomes" id="UP001519460"/>
    </source>
</evidence>
<evidence type="ECO:0000313" key="1">
    <source>
        <dbReference type="EMBL" id="KAK7497881.1"/>
    </source>
</evidence>